<organism evidence="1 2">
    <name type="scientific">Microlunatus ginsengisoli</name>
    <dbReference type="NCBI Taxonomy" id="363863"/>
    <lineage>
        <taxon>Bacteria</taxon>
        <taxon>Bacillati</taxon>
        <taxon>Actinomycetota</taxon>
        <taxon>Actinomycetes</taxon>
        <taxon>Propionibacteriales</taxon>
        <taxon>Propionibacteriaceae</taxon>
        <taxon>Microlunatus</taxon>
    </lineage>
</organism>
<proteinExistence type="predicted"/>
<name>A0ABP7ASL2_9ACTN</name>
<evidence type="ECO:0000313" key="2">
    <source>
        <dbReference type="Proteomes" id="UP001501490"/>
    </source>
</evidence>
<accession>A0ABP7ASL2</accession>
<gene>
    <name evidence="1" type="ORF">GCM10022236_46710</name>
</gene>
<dbReference type="EMBL" id="BAABAB010000049">
    <property type="protein sequence ID" value="GAA3638921.1"/>
    <property type="molecule type" value="Genomic_DNA"/>
</dbReference>
<dbReference type="Proteomes" id="UP001501490">
    <property type="component" value="Unassembled WGS sequence"/>
</dbReference>
<comment type="caution">
    <text evidence="1">The sequence shown here is derived from an EMBL/GenBank/DDBJ whole genome shotgun (WGS) entry which is preliminary data.</text>
</comment>
<protein>
    <submittedName>
        <fullName evidence="1">Uncharacterized protein</fullName>
    </submittedName>
</protein>
<evidence type="ECO:0000313" key="1">
    <source>
        <dbReference type="EMBL" id="GAA3638921.1"/>
    </source>
</evidence>
<reference evidence="2" key="1">
    <citation type="journal article" date="2019" name="Int. J. Syst. Evol. Microbiol.">
        <title>The Global Catalogue of Microorganisms (GCM) 10K type strain sequencing project: providing services to taxonomists for standard genome sequencing and annotation.</title>
        <authorList>
            <consortium name="The Broad Institute Genomics Platform"/>
            <consortium name="The Broad Institute Genome Sequencing Center for Infectious Disease"/>
            <person name="Wu L."/>
            <person name="Ma J."/>
        </authorList>
    </citation>
    <scope>NUCLEOTIDE SEQUENCE [LARGE SCALE GENOMIC DNA]</scope>
    <source>
        <strain evidence="2">JCM 16929</strain>
    </source>
</reference>
<sequence>MVRRRSASPGRVELLDVEFAPPPDPAVAMRRIAAEALILQDEAEAVLADVARGEHLGRVAPRGGPLVRRFFALADAVPPAVACPDPADRRTADTLRTILTHHAMQVSTALDFLAVAWRSERLADHVRRISGLGEPALILERLYRDLIHRDG</sequence>
<keyword evidence="2" id="KW-1185">Reference proteome</keyword>